<dbReference type="EMBL" id="PGVE01000017">
    <property type="protein sequence ID" value="PLS08551.1"/>
    <property type="molecule type" value="Genomic_DNA"/>
</dbReference>
<sequence>MENTIETIYRLENPEKNIIKFATGSQLRYEDIIKEVFGVASVTDLHMMIQYNKNFQTSICKSYGIKNENKIPLNKIIRIASKSDLLDLKQQLVNERKQNPENNQEVKLDEKDNNVNRPFDTIIQLQEGIYQWDESNFSYNAVTNGA</sequence>
<protein>
    <submittedName>
        <fullName evidence="1">Uncharacterized protein</fullName>
    </submittedName>
</protein>
<dbReference type="Proteomes" id="UP000234950">
    <property type="component" value="Unassembled WGS sequence"/>
</dbReference>
<evidence type="ECO:0000313" key="2">
    <source>
        <dbReference type="Proteomes" id="UP000234950"/>
    </source>
</evidence>
<dbReference type="AlphaFoldDB" id="A0A2N5HSQ8"/>
<name>A0A2N5HSQ8_9BACI</name>
<organism evidence="1 2">
    <name type="scientific">Neobacillus cucumis</name>
    <dbReference type="NCBI Taxonomy" id="1740721"/>
    <lineage>
        <taxon>Bacteria</taxon>
        <taxon>Bacillati</taxon>
        <taxon>Bacillota</taxon>
        <taxon>Bacilli</taxon>
        <taxon>Bacillales</taxon>
        <taxon>Bacillaceae</taxon>
        <taxon>Neobacillus</taxon>
    </lineage>
</organism>
<accession>A0A2N5HSQ8</accession>
<gene>
    <name evidence="1" type="ORF">CVD27_03905</name>
</gene>
<reference evidence="1 2" key="1">
    <citation type="submission" date="2017-11" db="EMBL/GenBank/DDBJ databases">
        <title>Comparitive Functional Genomics of Dry Heat Resistant strains isolated from the Viking Spacecraft.</title>
        <authorList>
            <person name="Seuylemezian A."/>
            <person name="Cooper K."/>
            <person name="Vaishampayan P."/>
        </authorList>
    </citation>
    <scope>NUCLEOTIDE SEQUENCE [LARGE SCALE GENOMIC DNA]</scope>
    <source>
        <strain evidence="1 2">V32-6</strain>
    </source>
</reference>
<dbReference type="OrthoDB" id="2922845at2"/>
<comment type="caution">
    <text evidence="1">The sequence shown here is derived from an EMBL/GenBank/DDBJ whole genome shotgun (WGS) entry which is preliminary data.</text>
</comment>
<keyword evidence="2" id="KW-1185">Reference proteome</keyword>
<dbReference type="RefSeq" id="WP_101646568.1">
    <property type="nucleotide sequence ID" value="NZ_PGVE01000017.1"/>
</dbReference>
<proteinExistence type="predicted"/>
<evidence type="ECO:0000313" key="1">
    <source>
        <dbReference type="EMBL" id="PLS08551.1"/>
    </source>
</evidence>